<dbReference type="InterPro" id="IPR032694">
    <property type="entry name" value="CopC/D"/>
</dbReference>
<keyword evidence="4" id="KW-0186">Copper</keyword>
<keyword evidence="6" id="KW-1133">Transmembrane helix</keyword>
<proteinExistence type="predicted"/>
<keyword evidence="6" id="KW-0812">Transmembrane</keyword>
<feature type="domain" description="CopC" evidence="7">
    <location>
        <begin position="32"/>
        <end position="124"/>
    </location>
</feature>
<dbReference type="InterPro" id="IPR007348">
    <property type="entry name" value="CopC_dom"/>
</dbReference>
<evidence type="ECO:0000313" key="8">
    <source>
        <dbReference type="EMBL" id="TWJ27923.1"/>
    </source>
</evidence>
<evidence type="ECO:0000256" key="5">
    <source>
        <dbReference type="SAM" id="MobiDB-lite"/>
    </source>
</evidence>
<reference evidence="8 9" key="1">
    <citation type="submission" date="2019-07" db="EMBL/GenBank/DDBJ databases">
        <title>R&amp;d 2014.</title>
        <authorList>
            <person name="Klenk H.-P."/>
        </authorList>
    </citation>
    <scope>NUCLEOTIDE SEQUENCE [LARGE SCALE GENOMIC DNA]</scope>
    <source>
        <strain evidence="8 9">DSM 43912</strain>
    </source>
</reference>
<dbReference type="GO" id="GO:0030313">
    <property type="term" value="C:cell envelope"/>
    <property type="evidence" value="ECO:0007669"/>
    <property type="project" value="UniProtKB-SubCell"/>
</dbReference>
<dbReference type="OrthoDB" id="5242236at2"/>
<dbReference type="InterPro" id="IPR014756">
    <property type="entry name" value="Ig_E-set"/>
</dbReference>
<gene>
    <name evidence="8" type="ORF">JD81_01424</name>
</gene>
<feature type="transmembrane region" description="Helical" evidence="6">
    <location>
        <begin position="178"/>
        <end position="198"/>
    </location>
</feature>
<keyword evidence="2" id="KW-0479">Metal-binding</keyword>
<sequence length="206" mass="20642">MGGRVLRLAGWLVTIGVALVVSLWSAAPAAAHNSLTGSSPADGARLAQAPTRIELRFLARLDPNTTKITVTGPDNVPASRGAPTVNGSRVRVTFVPGAAGLYIVDYRVSSADGHPVSGEIRFTLTTGTPADPSPSPTAVTGPPPPPTPVPVDPTPSTAGASAAPAADTDAGDDGGTPAWPWGVGAVAVLAGLVAVLLVRRRPRSTG</sequence>
<dbReference type="GO" id="GO:0046688">
    <property type="term" value="P:response to copper ion"/>
    <property type="evidence" value="ECO:0007669"/>
    <property type="project" value="InterPro"/>
</dbReference>
<dbReference type="EMBL" id="VLLP01000001">
    <property type="protein sequence ID" value="TWJ27923.1"/>
    <property type="molecule type" value="Genomic_DNA"/>
</dbReference>
<dbReference type="Pfam" id="PF04234">
    <property type="entry name" value="CopC"/>
    <property type="match status" value="1"/>
</dbReference>
<dbReference type="GO" id="GO:0042597">
    <property type="term" value="C:periplasmic space"/>
    <property type="evidence" value="ECO:0007669"/>
    <property type="project" value="InterPro"/>
</dbReference>
<keyword evidence="9" id="KW-1185">Reference proteome</keyword>
<dbReference type="Gene3D" id="2.60.40.1220">
    <property type="match status" value="1"/>
</dbReference>
<dbReference type="GO" id="GO:0006825">
    <property type="term" value="P:copper ion transport"/>
    <property type="evidence" value="ECO:0007669"/>
    <property type="project" value="InterPro"/>
</dbReference>
<comment type="subcellular location">
    <subcellularLocation>
        <location evidence="1">Cell envelope</location>
    </subcellularLocation>
</comment>
<evidence type="ECO:0000259" key="7">
    <source>
        <dbReference type="Pfam" id="PF04234"/>
    </source>
</evidence>
<dbReference type="InterPro" id="IPR014755">
    <property type="entry name" value="Cu-Rt/internalin_Ig-like"/>
</dbReference>
<feature type="compositionally biased region" description="Pro residues" evidence="5">
    <location>
        <begin position="131"/>
        <end position="153"/>
    </location>
</feature>
<dbReference type="PANTHER" id="PTHR34820:SF4">
    <property type="entry name" value="INNER MEMBRANE PROTEIN YEBZ"/>
    <property type="match status" value="1"/>
</dbReference>
<dbReference type="RefSeq" id="WP_145816108.1">
    <property type="nucleotide sequence ID" value="NZ_AP023438.1"/>
</dbReference>
<keyword evidence="3" id="KW-0732">Signal</keyword>
<dbReference type="GO" id="GO:0005886">
    <property type="term" value="C:plasma membrane"/>
    <property type="evidence" value="ECO:0007669"/>
    <property type="project" value="TreeGrafter"/>
</dbReference>
<evidence type="ECO:0000256" key="1">
    <source>
        <dbReference type="ARBA" id="ARBA00004196"/>
    </source>
</evidence>
<keyword evidence="6" id="KW-0472">Membrane</keyword>
<feature type="compositionally biased region" description="Low complexity" evidence="5">
    <location>
        <begin position="154"/>
        <end position="168"/>
    </location>
</feature>
<comment type="caution">
    <text evidence="8">The sequence shown here is derived from an EMBL/GenBank/DDBJ whole genome shotgun (WGS) entry which is preliminary data.</text>
</comment>
<dbReference type="GO" id="GO:0005507">
    <property type="term" value="F:copper ion binding"/>
    <property type="evidence" value="ECO:0007669"/>
    <property type="project" value="InterPro"/>
</dbReference>
<protein>
    <recommendedName>
        <fullName evidence="7">CopC domain-containing protein</fullName>
    </recommendedName>
</protein>
<organism evidence="8 9">
    <name type="scientific">Micromonospora sagamiensis</name>
    <dbReference type="NCBI Taxonomy" id="47875"/>
    <lineage>
        <taxon>Bacteria</taxon>
        <taxon>Bacillati</taxon>
        <taxon>Actinomycetota</taxon>
        <taxon>Actinomycetes</taxon>
        <taxon>Micromonosporales</taxon>
        <taxon>Micromonosporaceae</taxon>
        <taxon>Micromonospora</taxon>
    </lineage>
</organism>
<name>A0A562WCC9_9ACTN</name>
<dbReference type="AlphaFoldDB" id="A0A562WCC9"/>
<evidence type="ECO:0000256" key="6">
    <source>
        <dbReference type="SAM" id="Phobius"/>
    </source>
</evidence>
<evidence type="ECO:0000256" key="2">
    <source>
        <dbReference type="ARBA" id="ARBA00022723"/>
    </source>
</evidence>
<dbReference type="Proteomes" id="UP000319728">
    <property type="component" value="Unassembled WGS sequence"/>
</dbReference>
<dbReference type="SUPFAM" id="SSF81296">
    <property type="entry name" value="E set domains"/>
    <property type="match status" value="1"/>
</dbReference>
<evidence type="ECO:0000256" key="4">
    <source>
        <dbReference type="ARBA" id="ARBA00023008"/>
    </source>
</evidence>
<dbReference type="PANTHER" id="PTHR34820">
    <property type="entry name" value="INNER MEMBRANE PROTEIN YEBZ"/>
    <property type="match status" value="1"/>
</dbReference>
<accession>A0A562WCC9</accession>
<feature type="region of interest" description="Disordered" evidence="5">
    <location>
        <begin position="122"/>
        <end position="180"/>
    </location>
</feature>
<evidence type="ECO:0000256" key="3">
    <source>
        <dbReference type="ARBA" id="ARBA00022729"/>
    </source>
</evidence>
<evidence type="ECO:0000313" key="9">
    <source>
        <dbReference type="Proteomes" id="UP000319728"/>
    </source>
</evidence>